<evidence type="ECO:0000256" key="5">
    <source>
        <dbReference type="ARBA" id="ARBA00022989"/>
    </source>
</evidence>
<keyword evidence="3 8" id="KW-0812">Transmembrane</keyword>
<feature type="transmembrane region" description="Helical" evidence="8">
    <location>
        <begin position="20"/>
        <end position="42"/>
    </location>
</feature>
<dbReference type="Pfam" id="PF01127">
    <property type="entry name" value="Sdh_cyt"/>
    <property type="match status" value="1"/>
</dbReference>
<evidence type="ECO:0000256" key="7">
    <source>
        <dbReference type="ARBA" id="ARBA00023136"/>
    </source>
</evidence>
<accession>A0AAU7UDG4</accession>
<keyword evidence="6" id="KW-0408">Iron</keyword>
<protein>
    <submittedName>
        <fullName evidence="9">Succinate dehydrogenase hydrophobic membrane anchor subunit</fullName>
    </submittedName>
</protein>
<name>A0AAU7UDG4_9DEIO</name>
<dbReference type="SUPFAM" id="SSF81343">
    <property type="entry name" value="Fumarate reductase respiratory complex transmembrane subunits"/>
    <property type="match status" value="1"/>
</dbReference>
<comment type="subcellular location">
    <subcellularLocation>
        <location evidence="1">Membrane</location>
    </subcellularLocation>
</comment>
<evidence type="ECO:0000256" key="6">
    <source>
        <dbReference type="ARBA" id="ARBA00023004"/>
    </source>
</evidence>
<keyword evidence="7 8" id="KW-0472">Membrane</keyword>
<evidence type="ECO:0000256" key="4">
    <source>
        <dbReference type="ARBA" id="ARBA00022723"/>
    </source>
</evidence>
<proteinExistence type="predicted"/>
<keyword evidence="2" id="KW-0349">Heme</keyword>
<organism evidence="9">
    <name type="scientific">Deinococcus sonorensis KR-87</name>
    <dbReference type="NCBI Taxonomy" id="694439"/>
    <lineage>
        <taxon>Bacteria</taxon>
        <taxon>Thermotogati</taxon>
        <taxon>Deinococcota</taxon>
        <taxon>Deinococci</taxon>
        <taxon>Deinococcales</taxon>
        <taxon>Deinococcaceae</taxon>
        <taxon>Deinococcus</taxon>
    </lineage>
</organism>
<evidence type="ECO:0000256" key="2">
    <source>
        <dbReference type="ARBA" id="ARBA00022617"/>
    </source>
</evidence>
<keyword evidence="5 8" id="KW-1133">Transmembrane helix</keyword>
<dbReference type="RefSeq" id="WP_350244149.1">
    <property type="nucleotide sequence ID" value="NZ_CP158299.1"/>
</dbReference>
<reference evidence="9" key="1">
    <citation type="submission" date="2024-06" db="EMBL/GenBank/DDBJ databases">
        <title>Draft Genome Sequence of Deinococcus sonorensis Type Strain KR-87, a Biofilm Producing Representative of the Genus Deinococcus.</title>
        <authorList>
            <person name="Boren L.S."/>
            <person name="Grosso R.A."/>
            <person name="Hugenberg-Cox A.N."/>
            <person name="Hill J.T.E."/>
            <person name="Albert C.M."/>
            <person name="Tuohy J.M."/>
        </authorList>
    </citation>
    <scope>NUCLEOTIDE SEQUENCE</scope>
    <source>
        <strain evidence="9">KR-87</strain>
    </source>
</reference>
<keyword evidence="4" id="KW-0479">Metal-binding</keyword>
<dbReference type="CDD" id="cd03500">
    <property type="entry name" value="SQR_TypeA_SdhD_like"/>
    <property type="match status" value="1"/>
</dbReference>
<feature type="transmembrane region" description="Helical" evidence="8">
    <location>
        <begin position="101"/>
        <end position="123"/>
    </location>
</feature>
<dbReference type="GO" id="GO:0046872">
    <property type="term" value="F:metal ion binding"/>
    <property type="evidence" value="ECO:0007669"/>
    <property type="project" value="UniProtKB-KW"/>
</dbReference>
<dbReference type="Gene3D" id="1.20.1300.10">
    <property type="entry name" value="Fumarate reductase/succinate dehydrogenase, transmembrane subunit"/>
    <property type="match status" value="1"/>
</dbReference>
<feature type="transmembrane region" description="Helical" evidence="8">
    <location>
        <begin position="69"/>
        <end position="89"/>
    </location>
</feature>
<dbReference type="InterPro" id="IPR034804">
    <property type="entry name" value="SQR/QFR_C/D"/>
</dbReference>
<sequence>MIRAKTYSDARTQASGNAELNWWIFMRVSGLILMFLVLGHVYMTFVQVSESDATYDAVVSKLSNPAWKFYDWLILVLSLLHGLNGARYSIEDYIRTRPNRFWVKSIFYTLVGVIFTLGTVGLFSI</sequence>
<dbReference type="AlphaFoldDB" id="A0AAU7UDG4"/>
<evidence type="ECO:0000313" key="9">
    <source>
        <dbReference type="EMBL" id="XBV86099.1"/>
    </source>
</evidence>
<evidence type="ECO:0000256" key="8">
    <source>
        <dbReference type="SAM" id="Phobius"/>
    </source>
</evidence>
<evidence type="ECO:0000256" key="1">
    <source>
        <dbReference type="ARBA" id="ARBA00004370"/>
    </source>
</evidence>
<gene>
    <name evidence="9" type="ORF">ABOD76_07300</name>
</gene>
<dbReference type="KEGG" id="dsc:ABOD76_07300"/>
<dbReference type="GO" id="GO:0016020">
    <property type="term" value="C:membrane"/>
    <property type="evidence" value="ECO:0007669"/>
    <property type="project" value="UniProtKB-SubCell"/>
</dbReference>
<dbReference type="EMBL" id="CP158299">
    <property type="protein sequence ID" value="XBV86099.1"/>
    <property type="molecule type" value="Genomic_DNA"/>
</dbReference>
<dbReference type="InterPro" id="IPR000701">
    <property type="entry name" value="SuccDH_FuR_B_TM-su"/>
</dbReference>
<evidence type="ECO:0000256" key="3">
    <source>
        <dbReference type="ARBA" id="ARBA00022692"/>
    </source>
</evidence>